<evidence type="ECO:0000259" key="7">
    <source>
        <dbReference type="Pfam" id="PF01509"/>
    </source>
</evidence>
<evidence type="ECO:0000256" key="4">
    <source>
        <dbReference type="ARBA" id="ARBA00023235"/>
    </source>
</evidence>
<dbReference type="NCBIfam" id="TIGR00125">
    <property type="entry name" value="cyt_tran_rel"/>
    <property type="match status" value="1"/>
</dbReference>
<dbReference type="PANTHER" id="PTHR13767">
    <property type="entry name" value="TRNA-PSEUDOURIDINE SYNTHASE"/>
    <property type="match status" value="1"/>
</dbReference>
<dbReference type="NCBIfam" id="TIGR00431">
    <property type="entry name" value="TruB"/>
    <property type="match status" value="1"/>
</dbReference>
<protein>
    <recommendedName>
        <fullName evidence="5">tRNA pseudouridine synthase B</fullName>
        <ecNumber evidence="5">5.4.99.25</ecNumber>
    </recommendedName>
    <alternativeName>
        <fullName evidence="5">tRNA pseudouridine(55) synthase</fullName>
        <shortName evidence="5">Psi55 synthase</shortName>
    </alternativeName>
    <alternativeName>
        <fullName evidence="5">tRNA pseudouridylate synthase</fullName>
    </alternativeName>
    <alternativeName>
        <fullName evidence="5">tRNA-uridine isomerase</fullName>
    </alternativeName>
</protein>
<accession>A0A1G2BLQ0</accession>
<dbReference type="InterPro" id="IPR020103">
    <property type="entry name" value="PsdUridine_synth_cat_dom_sf"/>
</dbReference>
<keyword evidence="3 5" id="KW-0819">tRNA processing</keyword>
<feature type="domain" description="Cytidyltransferase-like" evidence="6">
    <location>
        <begin position="6"/>
        <end position="95"/>
    </location>
</feature>
<evidence type="ECO:0000313" key="10">
    <source>
        <dbReference type="Proteomes" id="UP000178849"/>
    </source>
</evidence>
<feature type="domain" description="tRNA pseudouridylate synthase B C-terminal" evidence="8">
    <location>
        <begin position="311"/>
        <end position="350"/>
    </location>
</feature>
<dbReference type="Gene3D" id="3.30.2350.10">
    <property type="entry name" value="Pseudouridine synthase"/>
    <property type="match status" value="1"/>
</dbReference>
<organism evidence="9 10">
    <name type="scientific">Candidatus Komeilibacteria bacterium RIFCSPLOWO2_01_FULL_45_10</name>
    <dbReference type="NCBI Taxonomy" id="1798550"/>
    <lineage>
        <taxon>Bacteria</taxon>
        <taxon>Candidatus Komeiliibacteriota</taxon>
    </lineage>
</organism>
<reference evidence="9 10" key="1">
    <citation type="journal article" date="2016" name="Nat. Commun.">
        <title>Thousands of microbial genomes shed light on interconnected biogeochemical processes in an aquifer system.</title>
        <authorList>
            <person name="Anantharaman K."/>
            <person name="Brown C.T."/>
            <person name="Hug L.A."/>
            <person name="Sharon I."/>
            <person name="Castelle C.J."/>
            <person name="Probst A.J."/>
            <person name="Thomas B.C."/>
            <person name="Singh A."/>
            <person name="Wilkins M.J."/>
            <person name="Karaoz U."/>
            <person name="Brodie E.L."/>
            <person name="Williams K.H."/>
            <person name="Hubbard S.S."/>
            <person name="Banfield J.F."/>
        </authorList>
    </citation>
    <scope>NUCLEOTIDE SEQUENCE [LARGE SCALE GENOMIC DNA]</scope>
</reference>
<evidence type="ECO:0000256" key="2">
    <source>
        <dbReference type="ARBA" id="ARBA00005642"/>
    </source>
</evidence>
<dbReference type="SUPFAM" id="SSF52374">
    <property type="entry name" value="Nucleotidylyl transferase"/>
    <property type="match status" value="1"/>
</dbReference>
<evidence type="ECO:0000256" key="3">
    <source>
        <dbReference type="ARBA" id="ARBA00022694"/>
    </source>
</evidence>
<dbReference type="InterPro" id="IPR002501">
    <property type="entry name" value="PsdUridine_synth_N"/>
</dbReference>
<dbReference type="Gene3D" id="3.40.50.620">
    <property type="entry name" value="HUPs"/>
    <property type="match status" value="1"/>
</dbReference>
<dbReference type="GO" id="GO:0031119">
    <property type="term" value="P:tRNA pseudouridine synthesis"/>
    <property type="evidence" value="ECO:0007669"/>
    <property type="project" value="UniProtKB-UniRule"/>
</dbReference>
<dbReference type="GO" id="GO:0003723">
    <property type="term" value="F:RNA binding"/>
    <property type="evidence" value="ECO:0007669"/>
    <property type="project" value="InterPro"/>
</dbReference>
<dbReference type="HAMAP" id="MF_01080">
    <property type="entry name" value="TruB_bact"/>
    <property type="match status" value="1"/>
</dbReference>
<evidence type="ECO:0000256" key="5">
    <source>
        <dbReference type="HAMAP-Rule" id="MF_01080"/>
    </source>
</evidence>
<dbReference type="AlphaFoldDB" id="A0A1G2BLQ0"/>
<dbReference type="InterPro" id="IPR004821">
    <property type="entry name" value="Cyt_trans-like"/>
</dbReference>
<comment type="function">
    <text evidence="5">Responsible for synthesis of pseudouridine from uracil-55 in the psi GC loop of transfer RNAs.</text>
</comment>
<dbReference type="PANTHER" id="PTHR13767:SF2">
    <property type="entry name" value="PSEUDOURIDYLATE SYNTHASE TRUB1"/>
    <property type="match status" value="1"/>
</dbReference>
<evidence type="ECO:0000256" key="1">
    <source>
        <dbReference type="ARBA" id="ARBA00000385"/>
    </source>
</evidence>
<dbReference type="STRING" id="1798550.A2927_02920"/>
<name>A0A1G2BLQ0_9BACT</name>
<dbReference type="SUPFAM" id="SSF55120">
    <property type="entry name" value="Pseudouridine synthase"/>
    <property type="match status" value="1"/>
</dbReference>
<comment type="caution">
    <text evidence="9">The sequence shown here is derived from an EMBL/GenBank/DDBJ whole genome shotgun (WGS) entry which is preliminary data.</text>
</comment>
<dbReference type="CDD" id="cd02573">
    <property type="entry name" value="PseudoU_synth_EcTruB"/>
    <property type="match status" value="1"/>
</dbReference>
<dbReference type="GO" id="GO:0160148">
    <property type="term" value="F:tRNA pseudouridine(55) synthase activity"/>
    <property type="evidence" value="ECO:0007669"/>
    <property type="project" value="UniProtKB-EC"/>
</dbReference>
<comment type="similarity">
    <text evidence="2 5">Belongs to the pseudouridine synthase TruB family. Type 1 subfamily.</text>
</comment>
<dbReference type="EMBL" id="MHKL01000023">
    <property type="protein sequence ID" value="OGY89250.1"/>
    <property type="molecule type" value="Genomic_DNA"/>
</dbReference>
<evidence type="ECO:0000313" key="9">
    <source>
        <dbReference type="EMBL" id="OGY89250.1"/>
    </source>
</evidence>
<sequence length="378" mass="42458">MIKVLITGTFDLLHPGHINFIRQALKFGDFLVILVARDKNVVKSKGQTPYFNENKRLENLEKLNLADKIISGDLNDPYKVIREERPDVVALGYDQQTFVSGLIDFRDNSYLHFKIERLEPFKEDICKGKSIRKAVEDKEAGFLLINKEESWTSHDVVAKLRSIIGIKQIGHTGTLDPFATGLLICAIGQATKLVGLFDLLPKTYEAAIRLGVESDTYDRTGVIAQSSKLKAQSLKLKIEEIMNSFVGKQKQLPPMFSAKKVGGKKLYELARKGIEIERKPGEIEIYQIDELGIMNNELRIRVACSAGTYIRTLANDIGQKLGTGAVLWELKRTAIGDFKISEAVQLNQLKLDNYSGYLIKPLAAINQLNESYARSAWQ</sequence>
<dbReference type="GO" id="GO:1990481">
    <property type="term" value="P:mRNA pseudouridine synthesis"/>
    <property type="evidence" value="ECO:0007669"/>
    <property type="project" value="TreeGrafter"/>
</dbReference>
<dbReference type="Pfam" id="PF01509">
    <property type="entry name" value="TruB_N"/>
    <property type="match status" value="1"/>
</dbReference>
<feature type="domain" description="Pseudouridine synthase II N-terminal" evidence="7">
    <location>
        <begin position="161"/>
        <end position="310"/>
    </location>
</feature>
<dbReference type="InterPro" id="IPR032819">
    <property type="entry name" value="TruB_C"/>
</dbReference>
<dbReference type="InterPro" id="IPR014729">
    <property type="entry name" value="Rossmann-like_a/b/a_fold"/>
</dbReference>
<gene>
    <name evidence="5" type="primary">truB</name>
    <name evidence="9" type="ORF">A2927_02920</name>
</gene>
<comment type="catalytic activity">
    <reaction evidence="1 5">
        <text>uridine(55) in tRNA = pseudouridine(55) in tRNA</text>
        <dbReference type="Rhea" id="RHEA:42532"/>
        <dbReference type="Rhea" id="RHEA-COMP:10101"/>
        <dbReference type="Rhea" id="RHEA-COMP:10102"/>
        <dbReference type="ChEBI" id="CHEBI:65314"/>
        <dbReference type="ChEBI" id="CHEBI:65315"/>
        <dbReference type="EC" id="5.4.99.25"/>
    </reaction>
</comment>
<evidence type="ECO:0000259" key="6">
    <source>
        <dbReference type="Pfam" id="PF01467"/>
    </source>
</evidence>
<dbReference type="InterPro" id="IPR014780">
    <property type="entry name" value="tRNA_psdUridine_synth_TruB"/>
</dbReference>
<dbReference type="Pfam" id="PF16198">
    <property type="entry name" value="TruB_C_2"/>
    <property type="match status" value="1"/>
</dbReference>
<dbReference type="Proteomes" id="UP000178849">
    <property type="component" value="Unassembled WGS sequence"/>
</dbReference>
<feature type="active site" description="Nucleophile" evidence="5">
    <location>
        <position position="176"/>
    </location>
</feature>
<dbReference type="Pfam" id="PF01467">
    <property type="entry name" value="CTP_transf_like"/>
    <property type="match status" value="1"/>
</dbReference>
<proteinExistence type="inferred from homology"/>
<evidence type="ECO:0000259" key="8">
    <source>
        <dbReference type="Pfam" id="PF16198"/>
    </source>
</evidence>
<dbReference type="EC" id="5.4.99.25" evidence="5"/>
<keyword evidence="4 5" id="KW-0413">Isomerase</keyword>